<sequence>MRSLMKRGPGVGNSFGDDSSILIGYLTCSAGTCRSFSHISTIIYAVALAWSHCHVGKTCTYKGRLWDRGAGTAVLHEEFENMNFERPKPDDDAPIVKKQQKCEMNPTAKP</sequence>
<evidence type="ECO:0000256" key="1">
    <source>
        <dbReference type="SAM" id="MobiDB-lite"/>
    </source>
</evidence>
<evidence type="ECO:0000313" key="3">
    <source>
        <dbReference type="Proteomes" id="UP000828390"/>
    </source>
</evidence>
<gene>
    <name evidence="2" type="ORF">DPMN_143866</name>
</gene>
<proteinExistence type="predicted"/>
<dbReference type="EMBL" id="JAIWYP010000006">
    <property type="protein sequence ID" value="KAH3815344.1"/>
    <property type="molecule type" value="Genomic_DNA"/>
</dbReference>
<protein>
    <submittedName>
        <fullName evidence="2">Uncharacterized protein</fullName>
    </submittedName>
</protein>
<dbReference type="Proteomes" id="UP000828390">
    <property type="component" value="Unassembled WGS sequence"/>
</dbReference>
<feature type="region of interest" description="Disordered" evidence="1">
    <location>
        <begin position="85"/>
        <end position="110"/>
    </location>
</feature>
<accession>A0A9D4JM23</accession>
<reference evidence="2" key="1">
    <citation type="journal article" date="2019" name="bioRxiv">
        <title>The Genome of the Zebra Mussel, Dreissena polymorpha: A Resource for Invasive Species Research.</title>
        <authorList>
            <person name="McCartney M.A."/>
            <person name="Auch B."/>
            <person name="Kono T."/>
            <person name="Mallez S."/>
            <person name="Zhang Y."/>
            <person name="Obille A."/>
            <person name="Becker A."/>
            <person name="Abrahante J.E."/>
            <person name="Garbe J."/>
            <person name="Badalamenti J.P."/>
            <person name="Herman A."/>
            <person name="Mangelson H."/>
            <person name="Liachko I."/>
            <person name="Sullivan S."/>
            <person name="Sone E.D."/>
            <person name="Koren S."/>
            <person name="Silverstein K.A.T."/>
            <person name="Beckman K.B."/>
            <person name="Gohl D.M."/>
        </authorList>
    </citation>
    <scope>NUCLEOTIDE SEQUENCE</scope>
    <source>
        <strain evidence="2">Duluth1</strain>
        <tissue evidence="2">Whole animal</tissue>
    </source>
</reference>
<organism evidence="2 3">
    <name type="scientific">Dreissena polymorpha</name>
    <name type="common">Zebra mussel</name>
    <name type="synonym">Mytilus polymorpha</name>
    <dbReference type="NCBI Taxonomy" id="45954"/>
    <lineage>
        <taxon>Eukaryota</taxon>
        <taxon>Metazoa</taxon>
        <taxon>Spiralia</taxon>
        <taxon>Lophotrochozoa</taxon>
        <taxon>Mollusca</taxon>
        <taxon>Bivalvia</taxon>
        <taxon>Autobranchia</taxon>
        <taxon>Heteroconchia</taxon>
        <taxon>Euheterodonta</taxon>
        <taxon>Imparidentia</taxon>
        <taxon>Neoheterodontei</taxon>
        <taxon>Myida</taxon>
        <taxon>Dreissenoidea</taxon>
        <taxon>Dreissenidae</taxon>
        <taxon>Dreissena</taxon>
    </lineage>
</organism>
<feature type="compositionally biased region" description="Basic and acidic residues" evidence="1">
    <location>
        <begin position="85"/>
        <end position="95"/>
    </location>
</feature>
<evidence type="ECO:0000313" key="2">
    <source>
        <dbReference type="EMBL" id="KAH3815344.1"/>
    </source>
</evidence>
<name>A0A9D4JM23_DREPO</name>
<reference evidence="2" key="2">
    <citation type="submission" date="2020-11" db="EMBL/GenBank/DDBJ databases">
        <authorList>
            <person name="McCartney M.A."/>
            <person name="Auch B."/>
            <person name="Kono T."/>
            <person name="Mallez S."/>
            <person name="Becker A."/>
            <person name="Gohl D.M."/>
            <person name="Silverstein K.A.T."/>
            <person name="Koren S."/>
            <person name="Bechman K.B."/>
            <person name="Herman A."/>
            <person name="Abrahante J.E."/>
            <person name="Garbe J."/>
        </authorList>
    </citation>
    <scope>NUCLEOTIDE SEQUENCE</scope>
    <source>
        <strain evidence="2">Duluth1</strain>
        <tissue evidence="2">Whole animal</tissue>
    </source>
</reference>
<dbReference type="AlphaFoldDB" id="A0A9D4JM23"/>
<comment type="caution">
    <text evidence="2">The sequence shown here is derived from an EMBL/GenBank/DDBJ whole genome shotgun (WGS) entry which is preliminary data.</text>
</comment>
<keyword evidence="3" id="KW-1185">Reference proteome</keyword>